<evidence type="ECO:0000313" key="3">
    <source>
        <dbReference type="Proteomes" id="UP001175261"/>
    </source>
</evidence>
<gene>
    <name evidence="2" type="ORF">NLU13_6602</name>
</gene>
<sequence length="260" mass="28473">MSSIRRAPRHDAQPQVRRKVYAQVTPQARQYALTGEFTHSEVDRRGSSDVAGWCPNTAKEGHSVEEDLALVREVKPHVHAWLQAESEGLDAVVSQQNRSRVIKSESVWEVASGGSETSQSSASSWTLDGATTSSSSGSSLSLPSSSLPSSASQSTTMSQRNRTRREQAQAHRSTTNEVKQAALTELRLEAENKALHQQVLHLLQEASELTGRSYLPILDSVLTDKTLAQANIVLETALRDAAIEVTRLRGQAKTRHSRNN</sequence>
<proteinExistence type="predicted"/>
<organism evidence="2 3">
    <name type="scientific">Sarocladium strictum</name>
    <name type="common">Black bundle disease fungus</name>
    <name type="synonym">Acremonium strictum</name>
    <dbReference type="NCBI Taxonomy" id="5046"/>
    <lineage>
        <taxon>Eukaryota</taxon>
        <taxon>Fungi</taxon>
        <taxon>Dikarya</taxon>
        <taxon>Ascomycota</taxon>
        <taxon>Pezizomycotina</taxon>
        <taxon>Sordariomycetes</taxon>
        <taxon>Hypocreomycetidae</taxon>
        <taxon>Hypocreales</taxon>
        <taxon>Sarocladiaceae</taxon>
        <taxon>Sarocladium</taxon>
    </lineage>
</organism>
<feature type="region of interest" description="Disordered" evidence="1">
    <location>
        <begin position="111"/>
        <end position="178"/>
    </location>
</feature>
<comment type="caution">
    <text evidence="2">The sequence shown here is derived from an EMBL/GenBank/DDBJ whole genome shotgun (WGS) entry which is preliminary data.</text>
</comment>
<accession>A0AA39GGJ4</accession>
<dbReference type="Proteomes" id="UP001175261">
    <property type="component" value="Unassembled WGS sequence"/>
</dbReference>
<keyword evidence="3" id="KW-1185">Reference proteome</keyword>
<dbReference type="AlphaFoldDB" id="A0AA39GGJ4"/>
<reference evidence="2" key="1">
    <citation type="submission" date="2022-10" db="EMBL/GenBank/DDBJ databases">
        <title>Determination and structural analysis of whole genome sequence of Sarocladium strictum F4-1.</title>
        <authorList>
            <person name="Hu L."/>
            <person name="Jiang Y."/>
        </authorList>
    </citation>
    <scope>NUCLEOTIDE SEQUENCE</scope>
    <source>
        <strain evidence="2">F4-1</strain>
    </source>
</reference>
<dbReference type="EMBL" id="JAPDFR010000005">
    <property type="protein sequence ID" value="KAK0386766.1"/>
    <property type="molecule type" value="Genomic_DNA"/>
</dbReference>
<evidence type="ECO:0000256" key="1">
    <source>
        <dbReference type="SAM" id="MobiDB-lite"/>
    </source>
</evidence>
<evidence type="ECO:0000313" key="2">
    <source>
        <dbReference type="EMBL" id="KAK0386766.1"/>
    </source>
</evidence>
<name>A0AA39GGJ4_SARSR</name>
<feature type="compositionally biased region" description="Low complexity" evidence="1">
    <location>
        <begin position="111"/>
        <end position="159"/>
    </location>
</feature>
<protein>
    <submittedName>
        <fullName evidence="2">Uncharacterized protein</fullName>
    </submittedName>
</protein>